<dbReference type="PROSITE" id="PS01298">
    <property type="entry name" value="DAPB"/>
    <property type="match status" value="1"/>
</dbReference>
<dbReference type="PIRSF" id="PIRSF000161">
    <property type="entry name" value="DHPR"/>
    <property type="match status" value="1"/>
</dbReference>
<evidence type="ECO:0000256" key="9">
    <source>
        <dbReference type="HAMAP-Rule" id="MF_00102"/>
    </source>
</evidence>
<dbReference type="InterPro" id="IPR022663">
    <property type="entry name" value="DapB_C"/>
</dbReference>
<dbReference type="NCBIfam" id="TIGR00036">
    <property type="entry name" value="dapB"/>
    <property type="match status" value="1"/>
</dbReference>
<comment type="catalytic activity">
    <reaction evidence="9">
        <text>(S)-2,3,4,5-tetrahydrodipicolinate + NADP(+) + H2O = (2S,4S)-4-hydroxy-2,3,4,5-tetrahydrodipicolinate + NADPH + H(+)</text>
        <dbReference type="Rhea" id="RHEA:35331"/>
        <dbReference type="ChEBI" id="CHEBI:15377"/>
        <dbReference type="ChEBI" id="CHEBI:15378"/>
        <dbReference type="ChEBI" id="CHEBI:16845"/>
        <dbReference type="ChEBI" id="CHEBI:57783"/>
        <dbReference type="ChEBI" id="CHEBI:58349"/>
        <dbReference type="ChEBI" id="CHEBI:67139"/>
        <dbReference type="EC" id="1.17.1.8"/>
    </reaction>
</comment>
<comment type="pathway">
    <text evidence="9">Amino-acid biosynthesis; L-lysine biosynthesis via DAP pathway; (S)-tetrahydrodipicolinate from L-aspartate: step 4/4.</text>
</comment>
<keyword evidence="3 9" id="KW-0028">Amino-acid biosynthesis</keyword>
<dbReference type="Proteomes" id="UP000003178">
    <property type="component" value="Unassembled WGS sequence"/>
</dbReference>
<evidence type="ECO:0000256" key="10">
    <source>
        <dbReference type="NCBIfam" id="TIGR00036"/>
    </source>
</evidence>
<keyword evidence="6 9" id="KW-0560">Oxidoreductase</keyword>
<dbReference type="GO" id="GO:0051287">
    <property type="term" value="F:NAD binding"/>
    <property type="evidence" value="ECO:0007669"/>
    <property type="project" value="UniProtKB-UniRule"/>
</dbReference>
<feature type="binding site" evidence="9">
    <location>
        <begin position="110"/>
        <end position="113"/>
    </location>
    <ligand>
        <name>NAD(+)</name>
        <dbReference type="ChEBI" id="CHEBI:57540"/>
    </ligand>
</feature>
<dbReference type="HOGENOM" id="CLU_047479_2_2_9"/>
<dbReference type="EMBL" id="ABWP01000032">
    <property type="protein sequence ID" value="EEA85511.1"/>
    <property type="molecule type" value="Genomic_DNA"/>
</dbReference>
<evidence type="ECO:0000256" key="5">
    <source>
        <dbReference type="ARBA" id="ARBA00022915"/>
    </source>
</evidence>
<evidence type="ECO:0000256" key="7">
    <source>
        <dbReference type="ARBA" id="ARBA00023027"/>
    </source>
</evidence>
<dbReference type="SUPFAM" id="SSF55347">
    <property type="entry name" value="Glyceraldehyde-3-phosphate dehydrogenase-like, C-terminal domain"/>
    <property type="match status" value="1"/>
</dbReference>
<dbReference type="CDD" id="cd02274">
    <property type="entry name" value="DHDPR_N"/>
    <property type="match status" value="1"/>
</dbReference>
<feature type="binding site" evidence="9">
    <location>
        <begin position="152"/>
        <end position="153"/>
    </location>
    <ligand>
        <name>(S)-2,3,4,5-tetrahydrodipicolinate</name>
        <dbReference type="ChEBI" id="CHEBI:16845"/>
    </ligand>
</feature>
<sequence length="249" mass="27232">MLRVISTGYDGKMGRIVAETVRADENCELAFVQAYDKSKCVQDITIYEKLADCEEKGDVIIDFSNHANLDNVLGYALRTKTPIVIATTGFNDEEIERIHKASEEIPVFFSYNMSLGVNIMVKLVKEAAKLLNGFDIEIVEKHHNRKVDAPSGTAIMIANGVKEVLPESNVVNGRSGRSCKRQPGDIGISAVRGGTIVGEHDALFCGDSEVVTISHQAQSRQIFANGALAAAKFIADKESGFYNMDDMLK</sequence>
<keyword evidence="4 9" id="KW-0521">NADP</keyword>
<dbReference type="FunFam" id="3.30.360.10:FF:000009">
    <property type="entry name" value="4-hydroxy-tetrahydrodipicolinate reductase"/>
    <property type="match status" value="1"/>
</dbReference>
<comment type="subunit">
    <text evidence="9">Homotetramer.</text>
</comment>
<feature type="binding site" evidence="9">
    <location>
        <begin position="8"/>
        <end position="13"/>
    </location>
    <ligand>
        <name>NAD(+)</name>
        <dbReference type="ChEBI" id="CHEBI:57540"/>
    </ligand>
</feature>
<reference evidence="13 14" key="2">
    <citation type="submission" date="2008-10" db="EMBL/GenBank/DDBJ databases">
        <title>Draft genome sequence of Clostridium hiranonis (DSM 13275).</title>
        <authorList>
            <person name="Sudarsanam P."/>
            <person name="Ley R."/>
            <person name="Guruge J."/>
            <person name="Turnbaugh P.J."/>
            <person name="Mahowald M."/>
            <person name="Liep D."/>
            <person name="Gordon J."/>
        </authorList>
    </citation>
    <scope>NUCLEOTIDE SEQUENCE [LARGE SCALE GENOMIC DNA]</scope>
    <source>
        <strain evidence="13 14">DSM 13275</strain>
    </source>
</reference>
<dbReference type="RefSeq" id="WP_006439728.1">
    <property type="nucleotide sequence ID" value="NZ_DS995356.1"/>
</dbReference>
<accession>B6FY65</accession>
<evidence type="ECO:0000256" key="8">
    <source>
        <dbReference type="ARBA" id="ARBA00023154"/>
    </source>
</evidence>
<dbReference type="Pfam" id="PF01113">
    <property type="entry name" value="DapB_N"/>
    <property type="match status" value="1"/>
</dbReference>
<dbReference type="eggNOG" id="COG0289">
    <property type="taxonomic scope" value="Bacteria"/>
</dbReference>
<feature type="binding site" evidence="9">
    <location>
        <begin position="86"/>
        <end position="88"/>
    </location>
    <ligand>
        <name>NAD(+)</name>
        <dbReference type="ChEBI" id="CHEBI:57540"/>
    </ligand>
</feature>
<feature type="domain" description="Dihydrodipicolinate reductase N-terminal" evidence="11">
    <location>
        <begin position="3"/>
        <end position="113"/>
    </location>
</feature>
<comment type="subcellular location">
    <subcellularLocation>
        <location evidence="9">Cytoplasm</location>
    </subcellularLocation>
</comment>
<reference evidence="13 14" key="1">
    <citation type="submission" date="2008-09" db="EMBL/GenBank/DDBJ databases">
        <authorList>
            <person name="Fulton L."/>
            <person name="Clifton S."/>
            <person name="Fulton B."/>
            <person name="Xu J."/>
            <person name="Minx P."/>
            <person name="Pepin K.H."/>
            <person name="Johnson M."/>
            <person name="Thiruvilangam P."/>
            <person name="Bhonagiri V."/>
            <person name="Nash W.E."/>
            <person name="Mardis E.R."/>
            <person name="Wilson R.K."/>
        </authorList>
    </citation>
    <scope>NUCLEOTIDE SEQUENCE [LARGE SCALE GENOMIC DNA]</scope>
    <source>
        <strain evidence="13 14">DSM 13275</strain>
    </source>
</reference>
<dbReference type="Pfam" id="PF05173">
    <property type="entry name" value="DapB_C"/>
    <property type="match status" value="1"/>
</dbReference>
<dbReference type="EC" id="1.17.1.8" evidence="9 10"/>
<gene>
    <name evidence="9 13" type="primary">dapB</name>
    <name evidence="13" type="ORF">CLOHIR_00816</name>
</gene>
<comment type="similarity">
    <text evidence="1 9">Belongs to the DapB family.</text>
</comment>
<dbReference type="OrthoDB" id="9790352at2"/>
<proteinExistence type="inferred from homology"/>
<keyword evidence="5 9" id="KW-0220">Diaminopimelate biosynthesis</keyword>
<dbReference type="GO" id="GO:0008839">
    <property type="term" value="F:4-hydroxy-tetrahydrodipicolinate reductase"/>
    <property type="evidence" value="ECO:0007669"/>
    <property type="project" value="UniProtKB-UniRule"/>
</dbReference>
<dbReference type="GO" id="GO:0016726">
    <property type="term" value="F:oxidoreductase activity, acting on CH or CH2 groups, NAD or NADP as acceptor"/>
    <property type="evidence" value="ECO:0007669"/>
    <property type="project" value="UniProtKB-UniRule"/>
</dbReference>
<keyword evidence="7 9" id="KW-0520">NAD</keyword>
<feature type="binding site" evidence="9">
    <location>
        <position position="36"/>
    </location>
    <ligand>
        <name>NAD(+)</name>
        <dbReference type="ChEBI" id="CHEBI:57540"/>
    </ligand>
</feature>
<evidence type="ECO:0000259" key="12">
    <source>
        <dbReference type="Pfam" id="PF05173"/>
    </source>
</evidence>
<evidence type="ECO:0000256" key="4">
    <source>
        <dbReference type="ARBA" id="ARBA00022857"/>
    </source>
</evidence>
<dbReference type="InterPro" id="IPR022664">
    <property type="entry name" value="DapB_N_CS"/>
</dbReference>
<evidence type="ECO:0000313" key="14">
    <source>
        <dbReference type="Proteomes" id="UP000003178"/>
    </source>
</evidence>
<dbReference type="InterPro" id="IPR023940">
    <property type="entry name" value="DHDPR_bac"/>
</dbReference>
<organism evidence="13 14">
    <name type="scientific">Peptacetobacter hiranonis (strain DSM 13275 / JCM 10541 / KCTC 15199 / TO-931)</name>
    <name type="common">Clostridium hiranonis</name>
    <dbReference type="NCBI Taxonomy" id="500633"/>
    <lineage>
        <taxon>Bacteria</taxon>
        <taxon>Bacillati</taxon>
        <taxon>Bacillota</taxon>
        <taxon>Clostridia</taxon>
        <taxon>Peptostreptococcales</taxon>
        <taxon>Peptostreptococcaceae</taxon>
        <taxon>Peptacetobacter</taxon>
    </lineage>
</organism>
<comment type="function">
    <text evidence="9">Catalyzes the conversion of 4-hydroxy-tetrahydrodipicolinate (HTPA) to tetrahydrodipicolinate.</text>
</comment>
<keyword evidence="2 9" id="KW-0963">Cytoplasm</keyword>
<dbReference type="GO" id="GO:0050661">
    <property type="term" value="F:NADP binding"/>
    <property type="evidence" value="ECO:0007669"/>
    <property type="project" value="UniProtKB-UniRule"/>
</dbReference>
<dbReference type="InterPro" id="IPR036291">
    <property type="entry name" value="NAD(P)-bd_dom_sf"/>
</dbReference>
<evidence type="ECO:0000256" key="2">
    <source>
        <dbReference type="ARBA" id="ARBA00022490"/>
    </source>
</evidence>
<dbReference type="Gene3D" id="3.30.360.10">
    <property type="entry name" value="Dihydrodipicolinate Reductase, domain 2"/>
    <property type="match status" value="1"/>
</dbReference>
<comment type="caution">
    <text evidence="9">Was originally thought to be a dihydrodipicolinate reductase (DHDPR), catalyzing the conversion of dihydrodipicolinate to tetrahydrodipicolinate. However, it was shown in E.coli that the substrate of the enzymatic reaction is not dihydrodipicolinate (DHDP) but in fact (2S,4S)-4-hydroxy-2,3,4,5-tetrahydrodipicolinic acid (HTPA), the product released by the DapA-catalyzed reaction.</text>
</comment>
<evidence type="ECO:0000256" key="6">
    <source>
        <dbReference type="ARBA" id="ARBA00023002"/>
    </source>
</evidence>
<evidence type="ECO:0000313" key="13">
    <source>
        <dbReference type="EMBL" id="EEA85511.1"/>
    </source>
</evidence>
<dbReference type="GO" id="GO:0009089">
    <property type="term" value="P:lysine biosynthetic process via diaminopimelate"/>
    <property type="evidence" value="ECO:0007669"/>
    <property type="project" value="UniProtKB-UniRule"/>
</dbReference>
<name>B6FY65_PEPHT</name>
<comment type="catalytic activity">
    <reaction evidence="9">
        <text>(S)-2,3,4,5-tetrahydrodipicolinate + NAD(+) + H2O = (2S,4S)-4-hydroxy-2,3,4,5-tetrahydrodipicolinate + NADH + H(+)</text>
        <dbReference type="Rhea" id="RHEA:35323"/>
        <dbReference type="ChEBI" id="CHEBI:15377"/>
        <dbReference type="ChEBI" id="CHEBI:15378"/>
        <dbReference type="ChEBI" id="CHEBI:16845"/>
        <dbReference type="ChEBI" id="CHEBI:57540"/>
        <dbReference type="ChEBI" id="CHEBI:57945"/>
        <dbReference type="ChEBI" id="CHEBI:67139"/>
        <dbReference type="EC" id="1.17.1.8"/>
    </reaction>
</comment>
<protein>
    <recommendedName>
        <fullName evidence="9 10">4-hydroxy-tetrahydrodipicolinate reductase</fullName>
        <shortName evidence="9">HTPA reductase</shortName>
        <ecNumber evidence="9 10">1.17.1.8</ecNumber>
    </recommendedName>
</protein>
<evidence type="ECO:0000256" key="3">
    <source>
        <dbReference type="ARBA" id="ARBA00022605"/>
    </source>
</evidence>
<comment type="caution">
    <text evidence="13">The sequence shown here is derived from an EMBL/GenBank/DDBJ whole genome shotgun (WGS) entry which is preliminary data.</text>
</comment>
<dbReference type="PANTHER" id="PTHR20836">
    <property type="entry name" value="DIHYDRODIPICOLINATE REDUCTASE"/>
    <property type="match status" value="1"/>
</dbReference>
<keyword evidence="14" id="KW-1185">Reference proteome</keyword>
<dbReference type="InterPro" id="IPR000846">
    <property type="entry name" value="DapB_N"/>
</dbReference>
<feature type="binding site" evidence="9">
    <location>
        <position position="37"/>
    </location>
    <ligand>
        <name>NADP(+)</name>
        <dbReference type="ChEBI" id="CHEBI:58349"/>
    </ligand>
</feature>
<dbReference type="HAMAP" id="MF_00102">
    <property type="entry name" value="DapB"/>
    <property type="match status" value="1"/>
</dbReference>
<feature type="active site" description="Proton donor/acceptor" evidence="9">
    <location>
        <position position="142"/>
    </location>
</feature>
<feature type="domain" description="Dihydrodipicolinate reductase C-terminal" evidence="12">
    <location>
        <begin position="116"/>
        <end position="248"/>
    </location>
</feature>
<dbReference type="STRING" id="500633.CLOHIR_00816"/>
<dbReference type="Gene3D" id="3.40.50.720">
    <property type="entry name" value="NAD(P)-binding Rossmann-like Domain"/>
    <property type="match status" value="1"/>
</dbReference>
<evidence type="ECO:0000256" key="1">
    <source>
        <dbReference type="ARBA" id="ARBA00006642"/>
    </source>
</evidence>
<keyword evidence="8 9" id="KW-0457">Lysine biosynthesis</keyword>
<dbReference type="GO" id="GO:0005829">
    <property type="term" value="C:cytosol"/>
    <property type="evidence" value="ECO:0007669"/>
    <property type="project" value="TreeGrafter"/>
</dbReference>
<feature type="active site" description="Proton donor" evidence="9">
    <location>
        <position position="146"/>
    </location>
</feature>
<feature type="binding site" evidence="9">
    <location>
        <position position="143"/>
    </location>
    <ligand>
        <name>(S)-2,3,4,5-tetrahydrodipicolinate</name>
        <dbReference type="ChEBI" id="CHEBI:16845"/>
    </ligand>
</feature>
<dbReference type="SUPFAM" id="SSF51735">
    <property type="entry name" value="NAD(P)-binding Rossmann-fold domains"/>
    <property type="match status" value="1"/>
</dbReference>
<evidence type="ECO:0000259" key="11">
    <source>
        <dbReference type="Pfam" id="PF01113"/>
    </source>
</evidence>
<dbReference type="GO" id="GO:0019877">
    <property type="term" value="P:diaminopimelate biosynthetic process"/>
    <property type="evidence" value="ECO:0007669"/>
    <property type="project" value="UniProtKB-UniRule"/>
</dbReference>
<dbReference type="AlphaFoldDB" id="B6FY65"/>
<dbReference type="UniPathway" id="UPA00034">
    <property type="reaction ID" value="UER00018"/>
</dbReference>
<dbReference type="PANTHER" id="PTHR20836:SF7">
    <property type="entry name" value="4-HYDROXY-TETRAHYDRODIPICOLINATE REDUCTASE"/>
    <property type="match status" value="1"/>
</dbReference>